<dbReference type="Gene3D" id="2.10.25.10">
    <property type="entry name" value="Laminin"/>
    <property type="match status" value="1"/>
</dbReference>
<reference evidence="6" key="1">
    <citation type="journal article" date="2006" name="Science">
        <title>Ancient noncoding elements conserved in the human genome.</title>
        <authorList>
            <person name="Venkatesh B."/>
            <person name="Kirkness E.F."/>
            <person name="Loh Y.H."/>
            <person name="Halpern A.L."/>
            <person name="Lee A.P."/>
            <person name="Johnson J."/>
            <person name="Dandona N."/>
            <person name="Viswanathan L.D."/>
            <person name="Tay A."/>
            <person name="Venter J.C."/>
            <person name="Strausberg R.L."/>
            <person name="Brenner S."/>
        </authorList>
    </citation>
    <scope>NUCLEOTIDE SEQUENCE [LARGE SCALE GENOMIC DNA]</scope>
</reference>
<evidence type="ECO:0000259" key="4">
    <source>
        <dbReference type="PROSITE" id="PS51406"/>
    </source>
</evidence>
<dbReference type="AlphaFoldDB" id="A0A4W3HSY1"/>
<dbReference type="InParanoid" id="A0A4W3HSY1"/>
<dbReference type="NCBIfam" id="NF040941">
    <property type="entry name" value="GGGWT_bact"/>
    <property type="match status" value="1"/>
</dbReference>
<dbReference type="SUPFAM" id="SSF56496">
    <property type="entry name" value="Fibrinogen C-terminal domain-like"/>
    <property type="match status" value="1"/>
</dbReference>
<reference evidence="5" key="5">
    <citation type="submission" date="2025-09" db="UniProtKB">
        <authorList>
            <consortium name="Ensembl"/>
        </authorList>
    </citation>
    <scope>IDENTIFICATION</scope>
</reference>
<dbReference type="SUPFAM" id="SSF57196">
    <property type="entry name" value="EGF/Laminin"/>
    <property type="match status" value="1"/>
</dbReference>
<reference evidence="6" key="2">
    <citation type="journal article" date="2007" name="PLoS Biol.">
        <title>Survey sequencing and comparative analysis of the elephant shark (Callorhinchus milii) genome.</title>
        <authorList>
            <person name="Venkatesh B."/>
            <person name="Kirkness E.F."/>
            <person name="Loh Y.H."/>
            <person name="Halpern A.L."/>
            <person name="Lee A.P."/>
            <person name="Johnson J."/>
            <person name="Dandona N."/>
            <person name="Viswanathan L.D."/>
            <person name="Tay A."/>
            <person name="Venter J.C."/>
            <person name="Strausberg R.L."/>
            <person name="Brenner S."/>
        </authorList>
    </citation>
    <scope>NUCLEOTIDE SEQUENCE [LARGE SCALE GENOMIC DNA]</scope>
</reference>
<evidence type="ECO:0000256" key="2">
    <source>
        <dbReference type="SAM" id="MobiDB-lite"/>
    </source>
</evidence>
<feature type="region of interest" description="Disordered" evidence="2">
    <location>
        <begin position="69"/>
        <end position="95"/>
    </location>
</feature>
<dbReference type="Proteomes" id="UP000314986">
    <property type="component" value="Unassembled WGS sequence"/>
</dbReference>
<dbReference type="InterPro" id="IPR000742">
    <property type="entry name" value="EGF"/>
</dbReference>
<comment type="caution">
    <text evidence="1">Lacks conserved residue(s) required for the propagation of feature annotation.</text>
</comment>
<dbReference type="InterPro" id="IPR036056">
    <property type="entry name" value="Fibrinogen-like_C"/>
</dbReference>
<dbReference type="Ensembl" id="ENSCMIT00000020842.1">
    <property type="protein sequence ID" value="ENSCMIP00000020468.1"/>
    <property type="gene ID" value="ENSCMIG00000009436.1"/>
</dbReference>
<proteinExistence type="predicted"/>
<name>A0A4W3HSY1_CALMI</name>
<evidence type="ECO:0000313" key="5">
    <source>
        <dbReference type="Ensembl" id="ENSCMIP00000020468.1"/>
    </source>
</evidence>
<dbReference type="Pfam" id="PF00008">
    <property type="entry name" value="EGF"/>
    <property type="match status" value="1"/>
</dbReference>
<reference evidence="6" key="3">
    <citation type="journal article" date="2014" name="Nature">
        <title>Elephant shark genome provides unique insights into gnathostome evolution.</title>
        <authorList>
            <consortium name="International Elephant Shark Genome Sequencing Consortium"/>
            <person name="Venkatesh B."/>
            <person name="Lee A.P."/>
            <person name="Ravi V."/>
            <person name="Maurya A.K."/>
            <person name="Lian M.M."/>
            <person name="Swann J.B."/>
            <person name="Ohta Y."/>
            <person name="Flajnik M.F."/>
            <person name="Sutoh Y."/>
            <person name="Kasahara M."/>
            <person name="Hoon S."/>
            <person name="Gangu V."/>
            <person name="Roy S.W."/>
            <person name="Irimia M."/>
            <person name="Korzh V."/>
            <person name="Kondrychyn I."/>
            <person name="Lim Z.W."/>
            <person name="Tay B.H."/>
            <person name="Tohari S."/>
            <person name="Kong K.W."/>
            <person name="Ho S."/>
            <person name="Lorente-Galdos B."/>
            <person name="Quilez J."/>
            <person name="Marques-Bonet T."/>
            <person name="Raney B.J."/>
            <person name="Ingham P.W."/>
            <person name="Tay A."/>
            <person name="Hillier L.W."/>
            <person name="Minx P."/>
            <person name="Boehm T."/>
            <person name="Wilson R.K."/>
            <person name="Brenner S."/>
            <person name="Warren W.C."/>
        </authorList>
    </citation>
    <scope>NUCLEOTIDE SEQUENCE [LARGE SCALE GENOMIC DNA]</scope>
</reference>
<dbReference type="InterPro" id="IPR002181">
    <property type="entry name" value="Fibrinogen_a/b/g_C_dom"/>
</dbReference>
<accession>A0A4W3HSY1</accession>
<evidence type="ECO:0000313" key="6">
    <source>
        <dbReference type="Proteomes" id="UP000314986"/>
    </source>
</evidence>
<dbReference type="PROSITE" id="PS51406">
    <property type="entry name" value="FIBRINOGEN_C_2"/>
    <property type="match status" value="1"/>
</dbReference>
<evidence type="ECO:0000259" key="3">
    <source>
        <dbReference type="PROSITE" id="PS50026"/>
    </source>
</evidence>
<keyword evidence="1" id="KW-0245">EGF-like domain</keyword>
<evidence type="ECO:0008006" key="7">
    <source>
        <dbReference type="Google" id="ProtNLM"/>
    </source>
</evidence>
<organism evidence="5 6">
    <name type="scientific">Callorhinchus milii</name>
    <name type="common">Ghost shark</name>
    <dbReference type="NCBI Taxonomy" id="7868"/>
    <lineage>
        <taxon>Eukaryota</taxon>
        <taxon>Metazoa</taxon>
        <taxon>Chordata</taxon>
        <taxon>Craniata</taxon>
        <taxon>Vertebrata</taxon>
        <taxon>Chondrichthyes</taxon>
        <taxon>Holocephali</taxon>
        <taxon>Chimaeriformes</taxon>
        <taxon>Callorhinchidae</taxon>
        <taxon>Callorhinchus</taxon>
    </lineage>
</organism>
<dbReference type="STRING" id="7868.ENSCMIP00000020468"/>
<keyword evidence="6" id="KW-1185">Reference proteome</keyword>
<dbReference type="Gene3D" id="2.60.120.1000">
    <property type="match status" value="1"/>
</dbReference>
<feature type="domain" description="EGF-like" evidence="3">
    <location>
        <begin position="1"/>
        <end position="29"/>
    </location>
</feature>
<evidence type="ECO:0000256" key="1">
    <source>
        <dbReference type="PROSITE-ProRule" id="PRU00076"/>
    </source>
</evidence>
<protein>
    <recommendedName>
        <fullName evidence="7">EGF-like domain-containing protein</fullName>
    </recommendedName>
</protein>
<feature type="compositionally biased region" description="Pro residues" evidence="2">
    <location>
        <begin position="73"/>
        <end position="95"/>
    </location>
</feature>
<dbReference type="PROSITE" id="PS50026">
    <property type="entry name" value="EGF_3"/>
    <property type="match status" value="1"/>
</dbReference>
<feature type="domain" description="Fibrinogen C-terminal" evidence="4">
    <location>
        <begin position="28"/>
        <end position="95"/>
    </location>
</feature>
<reference evidence="5" key="4">
    <citation type="submission" date="2025-08" db="UniProtKB">
        <authorList>
            <consortium name="Ensembl"/>
        </authorList>
    </citation>
    <scope>IDENTIFICATION</scope>
</reference>
<sequence>CEHGGECSQTWSGFYCDCTGTGYTGETCHRSVHEQSCEAVKHKGRTSGVFPIDPDGSAAAKPFLVYCNMTGEPPSPAPPSPPSPTQPRPTQPSPT</sequence>
<dbReference type="GeneTree" id="ENSGT00940000160228"/>